<dbReference type="InterPro" id="IPR043132">
    <property type="entry name" value="BCAT-like_C"/>
</dbReference>
<dbReference type="InterPro" id="IPR036038">
    <property type="entry name" value="Aminotransferase-like"/>
</dbReference>
<evidence type="ECO:0000313" key="2">
    <source>
        <dbReference type="Proteomes" id="UP000593566"/>
    </source>
</evidence>
<comment type="caution">
    <text evidence="1">The sequence shown here is derived from an EMBL/GenBank/DDBJ whole genome shotgun (WGS) entry which is preliminary data.</text>
</comment>
<dbReference type="InterPro" id="IPR001544">
    <property type="entry name" value="Aminotrans_IV"/>
</dbReference>
<reference evidence="1 2" key="1">
    <citation type="journal article" date="2020" name="Genomics">
        <title>Complete, high-quality genomes from long-read metagenomic sequencing of two wolf lichen thalli reveals enigmatic genome architecture.</title>
        <authorList>
            <person name="McKenzie S.K."/>
            <person name="Walston R.F."/>
            <person name="Allen J.L."/>
        </authorList>
    </citation>
    <scope>NUCLEOTIDE SEQUENCE [LARGE SCALE GENOMIC DNA]</scope>
    <source>
        <strain evidence="1">WasteWater1</strain>
    </source>
</reference>
<gene>
    <name evidence="1" type="ORF">HO133_005781</name>
</gene>
<dbReference type="Gene3D" id="3.30.470.10">
    <property type="match status" value="1"/>
</dbReference>
<dbReference type="GO" id="GO:0003824">
    <property type="term" value="F:catalytic activity"/>
    <property type="evidence" value="ECO:0007669"/>
    <property type="project" value="InterPro"/>
</dbReference>
<dbReference type="AlphaFoldDB" id="A0A8H6C7L2"/>
<dbReference type="Gene3D" id="3.20.10.10">
    <property type="entry name" value="D-amino Acid Aminotransferase, subunit A, domain 2"/>
    <property type="match status" value="1"/>
</dbReference>
<dbReference type="EMBL" id="JACCJB010000022">
    <property type="protein sequence ID" value="KAF6218432.1"/>
    <property type="molecule type" value="Genomic_DNA"/>
</dbReference>
<dbReference type="Proteomes" id="UP000593566">
    <property type="component" value="Unassembled WGS sequence"/>
</dbReference>
<dbReference type="RefSeq" id="XP_037147867.1">
    <property type="nucleotide sequence ID" value="XM_037296686.1"/>
</dbReference>
<dbReference type="InterPro" id="IPR043131">
    <property type="entry name" value="BCAT-like_N"/>
</dbReference>
<dbReference type="Pfam" id="PF01063">
    <property type="entry name" value="Aminotran_4"/>
    <property type="match status" value="1"/>
</dbReference>
<accession>A0A8H6C7L2</accession>
<dbReference type="SUPFAM" id="SSF56752">
    <property type="entry name" value="D-aminoacid aminotransferase-like PLP-dependent enzymes"/>
    <property type="match status" value="1"/>
</dbReference>
<dbReference type="GeneID" id="59334186"/>
<sequence length="301" mass="33109">MDSPPTSDGFDIISAIRSDAILLYSWQNTWVNAEISGTAARSPAQFYMLSYHLDRMLNAAEEFGWDTSPLEGPKAFAELLEKLHDHLEREHNDRNHAAPLKLRIALSANGKFTITSDGPHPGPATIEGPLRLIGDNPISQLYPGSLSSVADPILGAAYLRWRVFVSPNKVTPTKFTMHKTSNRGVYDEALAPAQPLGLGLNNHQLQTEVLIVNDSEEVMEGCKCTPYFLRDNEWITPKGSCGGNFGTTRRWAVEKGLCKLGVVTFNSVKCGEIIVLSNGARGFQSGIVEPWKSLLEDDTKQ</sequence>
<name>A0A8H6C7L2_9LECA</name>
<keyword evidence="2" id="KW-1185">Reference proteome</keyword>
<organism evidence="1 2">
    <name type="scientific">Letharia lupina</name>
    <dbReference type="NCBI Taxonomy" id="560253"/>
    <lineage>
        <taxon>Eukaryota</taxon>
        <taxon>Fungi</taxon>
        <taxon>Dikarya</taxon>
        <taxon>Ascomycota</taxon>
        <taxon>Pezizomycotina</taxon>
        <taxon>Lecanoromycetes</taxon>
        <taxon>OSLEUM clade</taxon>
        <taxon>Lecanoromycetidae</taxon>
        <taxon>Lecanorales</taxon>
        <taxon>Lecanorineae</taxon>
        <taxon>Parmeliaceae</taxon>
        <taxon>Letharia</taxon>
    </lineage>
</organism>
<proteinExistence type="predicted"/>
<protein>
    <submittedName>
        <fullName evidence="1">Uncharacterized protein</fullName>
    </submittedName>
</protein>
<evidence type="ECO:0000313" key="1">
    <source>
        <dbReference type="EMBL" id="KAF6218432.1"/>
    </source>
</evidence>